<proteinExistence type="predicted"/>
<reference evidence="2 3" key="1">
    <citation type="submission" date="2015-03" db="EMBL/GenBank/DDBJ databases">
        <title>Draft genome sequence of Elstera litoralis.</title>
        <authorList>
            <person name="Rahalkar M.C."/>
            <person name="Dhakephalkar P.K."/>
            <person name="Pore S.D."/>
            <person name="Arora P."/>
            <person name="Kapse N.G."/>
            <person name="Pandit P.S."/>
        </authorList>
    </citation>
    <scope>NUCLEOTIDE SEQUENCE [LARGE SCALE GENOMIC DNA]</scope>
    <source>
        <strain evidence="2 3">Dia-1</strain>
    </source>
</reference>
<organism evidence="2 3">
    <name type="scientific">Elstera litoralis</name>
    <dbReference type="NCBI Taxonomy" id="552518"/>
    <lineage>
        <taxon>Bacteria</taxon>
        <taxon>Pseudomonadati</taxon>
        <taxon>Pseudomonadota</taxon>
        <taxon>Alphaproteobacteria</taxon>
        <taxon>Rhodospirillales</taxon>
        <taxon>Rhodospirillaceae</taxon>
        <taxon>Elstera</taxon>
    </lineage>
</organism>
<evidence type="ECO:0000256" key="1">
    <source>
        <dbReference type="SAM" id="SignalP"/>
    </source>
</evidence>
<comment type="caution">
    <text evidence="2">The sequence shown here is derived from an EMBL/GenBank/DDBJ whole genome shotgun (WGS) entry which is preliminary data.</text>
</comment>
<evidence type="ECO:0000313" key="3">
    <source>
        <dbReference type="Proteomes" id="UP000033774"/>
    </source>
</evidence>
<dbReference type="PROSITE" id="PS51257">
    <property type="entry name" value="PROKAR_LIPOPROTEIN"/>
    <property type="match status" value="1"/>
</dbReference>
<keyword evidence="3" id="KW-1185">Reference proteome</keyword>
<feature type="chain" id="PRO_5002462478" description="Lipoprotein" evidence="1">
    <location>
        <begin position="21"/>
        <end position="89"/>
    </location>
</feature>
<dbReference type="EMBL" id="LAJY01000078">
    <property type="protein sequence ID" value="KJV10567.1"/>
    <property type="molecule type" value="Genomic_DNA"/>
</dbReference>
<evidence type="ECO:0008006" key="4">
    <source>
        <dbReference type="Google" id="ProtNLM"/>
    </source>
</evidence>
<dbReference type="Proteomes" id="UP000033774">
    <property type="component" value="Unassembled WGS sequence"/>
</dbReference>
<dbReference type="AlphaFoldDB" id="A0A0F3IVC1"/>
<evidence type="ECO:0000313" key="2">
    <source>
        <dbReference type="EMBL" id="KJV10567.1"/>
    </source>
</evidence>
<dbReference type="RefSeq" id="WP_045774743.1">
    <property type="nucleotide sequence ID" value="NZ_LAJY01000078.1"/>
</dbReference>
<protein>
    <recommendedName>
        <fullName evidence="4">Lipoprotein</fullName>
    </recommendedName>
</protein>
<keyword evidence="1" id="KW-0732">Signal</keyword>
<accession>A0A0F3IVC1</accession>
<sequence>MSVRLSLLAVLVLLSGCVTGSTTFAHDRYYYDPPRPRYYYPPPPPPVYYRPAPEYRPVIIYRDRPYHHRRDWREHRRDRWDDRRHDRRG</sequence>
<feature type="signal peptide" evidence="1">
    <location>
        <begin position="1"/>
        <end position="20"/>
    </location>
</feature>
<gene>
    <name evidence="2" type="ORF">VZ95_04075</name>
</gene>
<name>A0A0F3IVC1_9PROT</name>